<evidence type="ECO:0000313" key="3">
    <source>
        <dbReference type="Proteomes" id="UP001281761"/>
    </source>
</evidence>
<feature type="compositionally biased region" description="Basic and acidic residues" evidence="1">
    <location>
        <begin position="114"/>
        <end position="128"/>
    </location>
</feature>
<feature type="region of interest" description="Disordered" evidence="1">
    <location>
        <begin position="59"/>
        <end position="193"/>
    </location>
</feature>
<evidence type="ECO:0000256" key="1">
    <source>
        <dbReference type="SAM" id="MobiDB-lite"/>
    </source>
</evidence>
<protein>
    <submittedName>
        <fullName evidence="2">Uncharacterized protein</fullName>
    </submittedName>
</protein>
<accession>A0ABQ9X586</accession>
<feature type="compositionally biased region" description="Polar residues" evidence="1">
    <location>
        <begin position="135"/>
        <end position="145"/>
    </location>
</feature>
<evidence type="ECO:0000313" key="2">
    <source>
        <dbReference type="EMBL" id="KAK2945806.1"/>
    </source>
</evidence>
<dbReference type="EMBL" id="JARBJD010000247">
    <property type="protein sequence ID" value="KAK2945806.1"/>
    <property type="molecule type" value="Genomic_DNA"/>
</dbReference>
<name>A0ABQ9X586_9EUKA</name>
<feature type="region of interest" description="Disordered" evidence="1">
    <location>
        <begin position="1"/>
        <end position="23"/>
    </location>
</feature>
<keyword evidence="3" id="KW-1185">Reference proteome</keyword>
<comment type="caution">
    <text evidence="2">The sequence shown here is derived from an EMBL/GenBank/DDBJ whole genome shotgun (WGS) entry which is preliminary data.</text>
</comment>
<feature type="compositionally biased region" description="Basic and acidic residues" evidence="1">
    <location>
        <begin position="59"/>
        <end position="105"/>
    </location>
</feature>
<proteinExistence type="predicted"/>
<gene>
    <name evidence="2" type="ORF">BLNAU_19294</name>
</gene>
<dbReference type="Proteomes" id="UP001281761">
    <property type="component" value="Unassembled WGS sequence"/>
</dbReference>
<sequence>MEESARNYNLCGRKGGTTPLKRRNGKITSFLREGELKRKKHEVGNEEREVEEMGGMVKEIRCRERGMGEKSEIRKRQSLEFREELRMQIEEKKREREEERKKARQDEDEEEGDGEHHSSQTTRDDANQRRAGPISLSQTTQTKPTITVLDPVVVDSTREEKQQTQQQKEFMVEDGGEQTLNEDTVDPDILCVS</sequence>
<reference evidence="2 3" key="1">
    <citation type="journal article" date="2022" name="bioRxiv">
        <title>Genomics of Preaxostyla Flagellates Illuminates Evolutionary Transitions and the Path Towards Mitochondrial Loss.</title>
        <authorList>
            <person name="Novak L.V.F."/>
            <person name="Treitli S.C."/>
            <person name="Pyrih J."/>
            <person name="Halakuc P."/>
            <person name="Pipaliya S.V."/>
            <person name="Vacek V."/>
            <person name="Brzon O."/>
            <person name="Soukal P."/>
            <person name="Eme L."/>
            <person name="Dacks J.B."/>
            <person name="Karnkowska A."/>
            <person name="Elias M."/>
            <person name="Hampl V."/>
        </authorList>
    </citation>
    <scope>NUCLEOTIDE SEQUENCE [LARGE SCALE GENOMIC DNA]</scope>
    <source>
        <strain evidence="2">NAU3</strain>
        <tissue evidence="2">Gut</tissue>
    </source>
</reference>
<organism evidence="2 3">
    <name type="scientific">Blattamonas nauphoetae</name>
    <dbReference type="NCBI Taxonomy" id="2049346"/>
    <lineage>
        <taxon>Eukaryota</taxon>
        <taxon>Metamonada</taxon>
        <taxon>Preaxostyla</taxon>
        <taxon>Oxymonadida</taxon>
        <taxon>Blattamonas</taxon>
    </lineage>
</organism>